<organism evidence="1">
    <name type="scientific">hydrothermal vent metagenome</name>
    <dbReference type="NCBI Taxonomy" id="652676"/>
    <lineage>
        <taxon>unclassified sequences</taxon>
        <taxon>metagenomes</taxon>
        <taxon>ecological metagenomes</taxon>
    </lineage>
</organism>
<accession>A0A3B0X3B9</accession>
<name>A0A3B0X3B9_9ZZZZ</name>
<sequence length="254" mass="26480">MKKISTLLASLPLITTACGGGGDSAPDIPTPITNPSVDLTQLKGIWSDTGIQTYTSPSGQVTTFQAPTALVSSEEDMIILTGASELYVIESGASSAHYFSSFAYSTEIIPETNLSSTGKFNLNYYNPKRAANGLVSISSHGHYDSAINLADLAGTWNDEYSSLTNWSFVFDSNGGFTAGRNGGCSASGNISNIDATKSELAVVITFAGGCLPLEGTHTGLAWTEEGNPNGALNMAVYSGLDVSAKAIGWKLNKP</sequence>
<reference evidence="1" key="1">
    <citation type="submission" date="2018-06" db="EMBL/GenBank/DDBJ databases">
        <authorList>
            <person name="Zhirakovskaya E."/>
        </authorList>
    </citation>
    <scope>NUCLEOTIDE SEQUENCE</scope>
</reference>
<proteinExistence type="predicted"/>
<dbReference type="EMBL" id="UOFH01000227">
    <property type="protein sequence ID" value="VAW62788.1"/>
    <property type="molecule type" value="Genomic_DNA"/>
</dbReference>
<gene>
    <name evidence="1" type="ORF">MNBD_GAMMA08-2524</name>
</gene>
<evidence type="ECO:0000313" key="1">
    <source>
        <dbReference type="EMBL" id="VAW62788.1"/>
    </source>
</evidence>
<protein>
    <submittedName>
        <fullName evidence="1">Uncharacterized protein</fullName>
    </submittedName>
</protein>
<dbReference type="PROSITE" id="PS51257">
    <property type="entry name" value="PROKAR_LIPOPROTEIN"/>
    <property type="match status" value="1"/>
</dbReference>
<dbReference type="AlphaFoldDB" id="A0A3B0X3B9"/>